<evidence type="ECO:0000256" key="3">
    <source>
        <dbReference type="ARBA" id="ARBA00022692"/>
    </source>
</evidence>
<reference evidence="10 11" key="1">
    <citation type="submission" date="2019-08" db="EMBL/GenBank/DDBJ databases">
        <title>Genome sequence of Gillisia hiemivivida IC154 (type strain).</title>
        <authorList>
            <person name="Bowman J.P."/>
        </authorList>
    </citation>
    <scope>NUCLEOTIDE SEQUENCE [LARGE SCALE GENOMIC DNA]</scope>
    <source>
        <strain evidence="10 11">IC154</strain>
    </source>
</reference>
<dbReference type="InterPro" id="IPR043760">
    <property type="entry name" value="PycTM_dom"/>
</dbReference>
<dbReference type="OrthoDB" id="2084475at2"/>
<comment type="subcellular location">
    <subcellularLocation>
        <location evidence="1">Cell membrane</location>
    </subcellularLocation>
</comment>
<keyword evidence="3 8" id="KW-0812">Transmembrane</keyword>
<organism evidence="10 11">
    <name type="scientific">Gillisia hiemivivida</name>
    <dbReference type="NCBI Taxonomy" id="291190"/>
    <lineage>
        <taxon>Bacteria</taxon>
        <taxon>Pseudomonadati</taxon>
        <taxon>Bacteroidota</taxon>
        <taxon>Flavobacteriia</taxon>
        <taxon>Flavobacteriales</taxon>
        <taxon>Flavobacteriaceae</taxon>
        <taxon>Gillisia</taxon>
    </lineage>
</organism>
<evidence type="ECO:0000256" key="1">
    <source>
        <dbReference type="ARBA" id="ARBA00004236"/>
    </source>
</evidence>
<keyword evidence="7 8" id="KW-0472">Membrane</keyword>
<keyword evidence="4" id="KW-0547">Nucleotide-binding</keyword>
<keyword evidence="11" id="KW-1185">Reference proteome</keyword>
<evidence type="ECO:0000256" key="7">
    <source>
        <dbReference type="ARBA" id="ARBA00023136"/>
    </source>
</evidence>
<accession>A0A5C6ZW74</accession>
<dbReference type="EMBL" id="VORY01000002">
    <property type="protein sequence ID" value="TXD95193.1"/>
    <property type="molecule type" value="Genomic_DNA"/>
</dbReference>
<feature type="transmembrane region" description="Helical" evidence="8">
    <location>
        <begin position="21"/>
        <end position="42"/>
    </location>
</feature>
<evidence type="ECO:0000313" key="10">
    <source>
        <dbReference type="EMBL" id="TXD95193.1"/>
    </source>
</evidence>
<evidence type="ECO:0000256" key="8">
    <source>
        <dbReference type="SAM" id="Phobius"/>
    </source>
</evidence>
<feature type="domain" description="Pycsar effector protein" evidence="9">
    <location>
        <begin position="5"/>
        <end position="170"/>
    </location>
</feature>
<feature type="transmembrane region" description="Helical" evidence="8">
    <location>
        <begin position="54"/>
        <end position="75"/>
    </location>
</feature>
<dbReference type="Proteomes" id="UP000321367">
    <property type="component" value="Unassembled WGS sequence"/>
</dbReference>
<keyword evidence="5 8" id="KW-1133">Transmembrane helix</keyword>
<dbReference type="RefSeq" id="WP_146929532.1">
    <property type="nucleotide sequence ID" value="NZ_CBCSHZ010000001.1"/>
</dbReference>
<keyword evidence="6" id="KW-0051">Antiviral defense</keyword>
<evidence type="ECO:0000256" key="6">
    <source>
        <dbReference type="ARBA" id="ARBA00023118"/>
    </source>
</evidence>
<comment type="caution">
    <text evidence="10">The sequence shown here is derived from an EMBL/GenBank/DDBJ whole genome shotgun (WGS) entry which is preliminary data.</text>
</comment>
<proteinExistence type="predicted"/>
<dbReference type="GO" id="GO:0000166">
    <property type="term" value="F:nucleotide binding"/>
    <property type="evidence" value="ECO:0007669"/>
    <property type="project" value="UniProtKB-KW"/>
</dbReference>
<name>A0A5C6ZW74_9FLAO</name>
<sequence>MNKELLQIFSNINDWLRFAEAKNAMIIAFNGASIYGIVKLPFLNNFTEMGFLQIYSIGIILMLIISSTIALLSFVPNLHFLKGSTYLELKDVNLLFYQHLKQLESKKLKKLLCEKAGVKESDFTKLDDDLISQIKYNATIASRKYHHFSVAVWLTIACYASIPIALIFALYHYKN</sequence>
<evidence type="ECO:0000256" key="4">
    <source>
        <dbReference type="ARBA" id="ARBA00022741"/>
    </source>
</evidence>
<dbReference type="GO" id="GO:0051607">
    <property type="term" value="P:defense response to virus"/>
    <property type="evidence" value="ECO:0007669"/>
    <property type="project" value="UniProtKB-KW"/>
</dbReference>
<keyword evidence="2" id="KW-1003">Cell membrane</keyword>
<evidence type="ECO:0000259" key="9">
    <source>
        <dbReference type="Pfam" id="PF18967"/>
    </source>
</evidence>
<evidence type="ECO:0000256" key="2">
    <source>
        <dbReference type="ARBA" id="ARBA00022475"/>
    </source>
</evidence>
<dbReference type="Pfam" id="PF18967">
    <property type="entry name" value="PycTM"/>
    <property type="match status" value="1"/>
</dbReference>
<evidence type="ECO:0000313" key="11">
    <source>
        <dbReference type="Proteomes" id="UP000321367"/>
    </source>
</evidence>
<dbReference type="AlphaFoldDB" id="A0A5C6ZW74"/>
<gene>
    <name evidence="10" type="ORF">ES724_03305</name>
</gene>
<protein>
    <recommendedName>
        <fullName evidence="9">Pycsar effector protein domain-containing protein</fullName>
    </recommendedName>
</protein>
<evidence type="ECO:0000256" key="5">
    <source>
        <dbReference type="ARBA" id="ARBA00022989"/>
    </source>
</evidence>
<dbReference type="GO" id="GO:0005886">
    <property type="term" value="C:plasma membrane"/>
    <property type="evidence" value="ECO:0007669"/>
    <property type="project" value="UniProtKB-SubCell"/>
</dbReference>
<feature type="transmembrane region" description="Helical" evidence="8">
    <location>
        <begin position="150"/>
        <end position="173"/>
    </location>
</feature>